<dbReference type="InterPro" id="IPR001753">
    <property type="entry name" value="Enoyl-CoA_hydra/iso"/>
</dbReference>
<evidence type="ECO:0000313" key="4">
    <source>
        <dbReference type="Proteomes" id="UP000217343"/>
    </source>
</evidence>
<name>A0A250K4V1_9BACT</name>
<dbReference type="GO" id="GO:0003824">
    <property type="term" value="F:catalytic activity"/>
    <property type="evidence" value="ECO:0007669"/>
    <property type="project" value="InterPro"/>
</dbReference>
<dbReference type="GO" id="GO:0006635">
    <property type="term" value="P:fatty acid beta-oxidation"/>
    <property type="evidence" value="ECO:0007669"/>
    <property type="project" value="TreeGrafter"/>
</dbReference>
<dbReference type="PANTHER" id="PTHR11941:SF173">
    <property type="entry name" value="3-HYDROXYBUTYRYL-COA DEHYDRATASE-LIKE PROTEIN, MITOCHONDRIAL"/>
    <property type="match status" value="1"/>
</dbReference>
<dbReference type="RefSeq" id="WP_095960777.1">
    <property type="nucleotide sequence ID" value="NZ_CP022203.1"/>
</dbReference>
<dbReference type="KEGG" id="mmas:MYMAC_006297"/>
<comment type="similarity">
    <text evidence="1 2">Belongs to the enoyl-CoA hydratase/isomerase family.</text>
</comment>
<dbReference type="Pfam" id="PF00378">
    <property type="entry name" value="ECH_1"/>
    <property type="match status" value="1"/>
</dbReference>
<dbReference type="AlphaFoldDB" id="A0A250K4V1"/>
<dbReference type="OrthoDB" id="9777711at2"/>
<dbReference type="PROSITE" id="PS00166">
    <property type="entry name" value="ENOYL_COA_HYDRATASE"/>
    <property type="match status" value="1"/>
</dbReference>
<protein>
    <submittedName>
        <fullName evidence="3">Enoyl-CoA hydratase</fullName>
    </submittedName>
</protein>
<gene>
    <name evidence="3" type="ORF">MYMAC_006297</name>
</gene>
<dbReference type="PANTHER" id="PTHR11941">
    <property type="entry name" value="ENOYL-COA HYDRATASE-RELATED"/>
    <property type="match status" value="1"/>
</dbReference>
<reference evidence="3 4" key="1">
    <citation type="submission" date="2017-06" db="EMBL/GenBank/DDBJ databases">
        <title>Sequencing and comparative analysis of myxobacterial genomes.</title>
        <authorList>
            <person name="Rupp O."/>
            <person name="Goesmann A."/>
            <person name="Sogaard-Andersen L."/>
        </authorList>
    </citation>
    <scope>NUCLEOTIDE SEQUENCE [LARGE SCALE GENOMIC DNA]</scope>
    <source>
        <strain evidence="3 4">DSM 14697</strain>
    </source>
</reference>
<dbReference type="InterPro" id="IPR018376">
    <property type="entry name" value="Enoyl-CoA_hyd/isom_CS"/>
</dbReference>
<evidence type="ECO:0000313" key="3">
    <source>
        <dbReference type="EMBL" id="ATB50641.1"/>
    </source>
</evidence>
<organism evidence="3 4">
    <name type="scientific">Corallococcus macrosporus DSM 14697</name>
    <dbReference type="NCBI Taxonomy" id="1189310"/>
    <lineage>
        <taxon>Bacteria</taxon>
        <taxon>Pseudomonadati</taxon>
        <taxon>Myxococcota</taxon>
        <taxon>Myxococcia</taxon>
        <taxon>Myxococcales</taxon>
        <taxon>Cystobacterineae</taxon>
        <taxon>Myxococcaceae</taxon>
        <taxon>Corallococcus</taxon>
    </lineage>
</organism>
<sequence length="263" mass="27456">MSAATAEVLLEVEGGVATLTLNDTARRNVMTPELGDALSARVAELKLRDDVRAVVLTGAGGAFSAGGDLKMLERLRQASFEDARTFMLGFYARYLSVLDLPVPVIAAVDGPAIGAGLCVALACDLCLVAEDSKLALNFVQLGLHPGMGATYLAPRRAGAQAGAELLLTGRRFDGKEAVKLGLALEAAPAGQVLARARELAGQIAANAPLAVRALKTRLGLDRAALHRALEEEARFQAQSYGSEDLGEGLAAAASRRVPHFKGR</sequence>
<dbReference type="Gene3D" id="3.90.226.10">
    <property type="entry name" value="2-enoyl-CoA Hydratase, Chain A, domain 1"/>
    <property type="match status" value="1"/>
</dbReference>
<dbReference type="CDD" id="cd06558">
    <property type="entry name" value="crotonase-like"/>
    <property type="match status" value="1"/>
</dbReference>
<evidence type="ECO:0000256" key="1">
    <source>
        <dbReference type="ARBA" id="ARBA00005254"/>
    </source>
</evidence>
<dbReference type="InterPro" id="IPR029045">
    <property type="entry name" value="ClpP/crotonase-like_dom_sf"/>
</dbReference>
<dbReference type="EMBL" id="CP022203">
    <property type="protein sequence ID" value="ATB50641.1"/>
    <property type="molecule type" value="Genomic_DNA"/>
</dbReference>
<proteinExistence type="inferred from homology"/>
<dbReference type="Proteomes" id="UP000217343">
    <property type="component" value="Chromosome"/>
</dbReference>
<dbReference type="SUPFAM" id="SSF52096">
    <property type="entry name" value="ClpP/crotonase"/>
    <property type="match status" value="1"/>
</dbReference>
<keyword evidence="4" id="KW-1185">Reference proteome</keyword>
<evidence type="ECO:0000256" key="2">
    <source>
        <dbReference type="RuleBase" id="RU003707"/>
    </source>
</evidence>
<accession>A0A250K4V1</accession>